<dbReference type="Pfam" id="PF00069">
    <property type="entry name" value="Pkinase"/>
    <property type="match status" value="1"/>
</dbReference>
<evidence type="ECO:0000313" key="3">
    <source>
        <dbReference type="EMBL" id="RKP08695.1"/>
    </source>
</evidence>
<name>A0A4P9XRI6_9FUNG</name>
<dbReference type="PANTHER" id="PTHR44305">
    <property type="entry name" value="SI:DKEY-192D15.2-RELATED"/>
    <property type="match status" value="1"/>
</dbReference>
<dbReference type="PANTHER" id="PTHR44305:SF24">
    <property type="entry name" value="TYROSINE-PROTEIN KINASE C03B1.5-RELATED"/>
    <property type="match status" value="1"/>
</dbReference>
<dbReference type="Proteomes" id="UP000271241">
    <property type="component" value="Unassembled WGS sequence"/>
</dbReference>
<organism evidence="3 4">
    <name type="scientific">Thamnocephalis sphaerospora</name>
    <dbReference type="NCBI Taxonomy" id="78915"/>
    <lineage>
        <taxon>Eukaryota</taxon>
        <taxon>Fungi</taxon>
        <taxon>Fungi incertae sedis</taxon>
        <taxon>Zoopagomycota</taxon>
        <taxon>Zoopagomycotina</taxon>
        <taxon>Zoopagomycetes</taxon>
        <taxon>Zoopagales</taxon>
        <taxon>Sigmoideomycetaceae</taxon>
        <taxon>Thamnocephalis</taxon>
    </lineage>
</organism>
<dbReference type="InterPro" id="IPR053083">
    <property type="entry name" value="TF_kinase-domain_protein"/>
</dbReference>
<evidence type="ECO:0000259" key="2">
    <source>
        <dbReference type="PROSITE" id="PS50011"/>
    </source>
</evidence>
<dbReference type="InterPro" id="IPR000719">
    <property type="entry name" value="Prot_kinase_dom"/>
</dbReference>
<evidence type="ECO:0000256" key="1">
    <source>
        <dbReference type="SAM" id="SignalP"/>
    </source>
</evidence>
<gene>
    <name evidence="3" type="ORF">THASP1DRAFT_29506</name>
</gene>
<feature type="domain" description="Protein kinase" evidence="2">
    <location>
        <begin position="1"/>
        <end position="335"/>
    </location>
</feature>
<dbReference type="EMBL" id="KZ992577">
    <property type="protein sequence ID" value="RKP08695.1"/>
    <property type="molecule type" value="Genomic_DNA"/>
</dbReference>
<keyword evidence="4" id="KW-1185">Reference proteome</keyword>
<sequence>MRFALAGALFAITTAALWHNSHASPQRLVARADDAPRAPKWLDIPDLTIKKELPLAYWYNYTARVVYQGRDGLIACTQRVESFNREISAIETIQAGDPKKYGMSPIVKHMFAKPVTKKIGGYFCTLSTWPRSVSLKEYMQQMNPKQKDKALPAIITQVVAALRYLESVSLVHENINTENIMVRQDLASSIPEIIITSSYSLWGIPMSNDFSLFWVVTTESRRERFLCDYGYQPPEDYSKLRKVDMRQRSSWMLGATIYDALTGMPPYGFDSVVSGAVPWPLETFENVLADVATTGNNTFPPVETSHNQPLLKLMETLLDANAITRPTVSKLNATLLEELAKSGDTQPPNLSNPVSIWSLLKLAATTVNPFARSEPK</sequence>
<dbReference type="OrthoDB" id="4062651at2759"/>
<accession>A0A4P9XRI6</accession>
<keyword evidence="1" id="KW-0732">Signal</keyword>
<dbReference type="InterPro" id="IPR011009">
    <property type="entry name" value="Kinase-like_dom_sf"/>
</dbReference>
<dbReference type="GO" id="GO:0005524">
    <property type="term" value="F:ATP binding"/>
    <property type="evidence" value="ECO:0007669"/>
    <property type="project" value="InterPro"/>
</dbReference>
<proteinExistence type="predicted"/>
<dbReference type="Gene3D" id="1.10.510.10">
    <property type="entry name" value="Transferase(Phosphotransferase) domain 1"/>
    <property type="match status" value="1"/>
</dbReference>
<dbReference type="GO" id="GO:0004672">
    <property type="term" value="F:protein kinase activity"/>
    <property type="evidence" value="ECO:0007669"/>
    <property type="project" value="InterPro"/>
</dbReference>
<dbReference type="AlphaFoldDB" id="A0A4P9XRI6"/>
<evidence type="ECO:0000313" key="4">
    <source>
        <dbReference type="Proteomes" id="UP000271241"/>
    </source>
</evidence>
<feature type="chain" id="PRO_5020737633" description="Protein kinase domain-containing protein" evidence="1">
    <location>
        <begin position="24"/>
        <end position="376"/>
    </location>
</feature>
<dbReference type="SUPFAM" id="SSF56112">
    <property type="entry name" value="Protein kinase-like (PK-like)"/>
    <property type="match status" value="1"/>
</dbReference>
<reference evidence="4" key="1">
    <citation type="journal article" date="2018" name="Nat. Microbiol.">
        <title>Leveraging single-cell genomics to expand the fungal tree of life.</title>
        <authorList>
            <person name="Ahrendt S.R."/>
            <person name="Quandt C.A."/>
            <person name="Ciobanu D."/>
            <person name="Clum A."/>
            <person name="Salamov A."/>
            <person name="Andreopoulos B."/>
            <person name="Cheng J.F."/>
            <person name="Woyke T."/>
            <person name="Pelin A."/>
            <person name="Henrissat B."/>
            <person name="Reynolds N.K."/>
            <person name="Benny G.L."/>
            <person name="Smith M.E."/>
            <person name="James T.Y."/>
            <person name="Grigoriev I.V."/>
        </authorList>
    </citation>
    <scope>NUCLEOTIDE SEQUENCE [LARGE SCALE GENOMIC DNA]</scope>
    <source>
        <strain evidence="4">RSA 1356</strain>
    </source>
</reference>
<dbReference type="PROSITE" id="PS50011">
    <property type="entry name" value="PROTEIN_KINASE_DOM"/>
    <property type="match status" value="1"/>
</dbReference>
<protein>
    <recommendedName>
        <fullName evidence="2">Protein kinase domain-containing protein</fullName>
    </recommendedName>
</protein>
<feature type="signal peptide" evidence="1">
    <location>
        <begin position="1"/>
        <end position="23"/>
    </location>
</feature>